<protein>
    <recommendedName>
        <fullName evidence="5">Myb-like DNA-binding domain containing protein</fullName>
    </recommendedName>
</protein>
<keyword evidence="4" id="KW-1185">Reference proteome</keyword>
<dbReference type="InterPro" id="IPR001005">
    <property type="entry name" value="SANT/Myb"/>
</dbReference>
<accession>A0ABR2HGF0</accession>
<organism evidence="3 4">
    <name type="scientific">Tritrichomonas musculus</name>
    <dbReference type="NCBI Taxonomy" id="1915356"/>
    <lineage>
        <taxon>Eukaryota</taxon>
        <taxon>Metamonada</taxon>
        <taxon>Parabasalia</taxon>
        <taxon>Tritrichomonadida</taxon>
        <taxon>Tritrichomonadidae</taxon>
        <taxon>Tritrichomonas</taxon>
    </lineage>
</organism>
<evidence type="ECO:0008006" key="5">
    <source>
        <dbReference type="Google" id="ProtNLM"/>
    </source>
</evidence>
<dbReference type="InterPro" id="IPR009057">
    <property type="entry name" value="Homeodomain-like_sf"/>
</dbReference>
<dbReference type="SUPFAM" id="SSF46689">
    <property type="entry name" value="Homeodomain-like"/>
    <property type="match status" value="2"/>
</dbReference>
<dbReference type="PROSITE" id="PS50090">
    <property type="entry name" value="MYB_LIKE"/>
    <property type="match status" value="2"/>
</dbReference>
<proteinExistence type="predicted"/>
<dbReference type="Gene3D" id="1.10.10.60">
    <property type="entry name" value="Homeodomain-like"/>
    <property type="match status" value="2"/>
</dbReference>
<dbReference type="PANTHER" id="PTHR45614">
    <property type="entry name" value="MYB PROTEIN-RELATED"/>
    <property type="match status" value="1"/>
</dbReference>
<feature type="domain" description="Myb-like" evidence="1">
    <location>
        <begin position="75"/>
        <end position="125"/>
    </location>
</feature>
<reference evidence="3 4" key="1">
    <citation type="submission" date="2024-04" db="EMBL/GenBank/DDBJ databases">
        <title>Tritrichomonas musculus Genome.</title>
        <authorList>
            <person name="Alves-Ferreira E."/>
            <person name="Grigg M."/>
            <person name="Lorenzi H."/>
            <person name="Galac M."/>
        </authorList>
    </citation>
    <scope>NUCLEOTIDE SEQUENCE [LARGE SCALE GENOMIC DNA]</scope>
    <source>
        <strain evidence="3 4">EAF2021</strain>
    </source>
</reference>
<evidence type="ECO:0000259" key="1">
    <source>
        <dbReference type="PROSITE" id="PS50090"/>
    </source>
</evidence>
<dbReference type="PROSITE" id="PS51294">
    <property type="entry name" value="HTH_MYB"/>
    <property type="match status" value="2"/>
</dbReference>
<dbReference type="InterPro" id="IPR017930">
    <property type="entry name" value="Myb_dom"/>
</dbReference>
<gene>
    <name evidence="3" type="ORF">M9Y10_019465</name>
</gene>
<evidence type="ECO:0000259" key="2">
    <source>
        <dbReference type="PROSITE" id="PS51294"/>
    </source>
</evidence>
<evidence type="ECO:0000313" key="3">
    <source>
        <dbReference type="EMBL" id="KAK8846900.1"/>
    </source>
</evidence>
<feature type="domain" description="Myb-like" evidence="1">
    <location>
        <begin position="11"/>
        <end position="74"/>
    </location>
</feature>
<feature type="domain" description="HTH myb-type" evidence="2">
    <location>
        <begin position="83"/>
        <end position="128"/>
    </location>
</feature>
<feature type="domain" description="HTH myb-type" evidence="2">
    <location>
        <begin position="11"/>
        <end position="78"/>
    </location>
</feature>
<comment type="caution">
    <text evidence="3">The sequence shown here is derived from an EMBL/GenBank/DDBJ whole genome shotgun (WGS) entry which is preliminary data.</text>
</comment>
<name>A0ABR2HGF0_9EUKA</name>
<dbReference type="InterPro" id="IPR050560">
    <property type="entry name" value="MYB_TF"/>
</dbReference>
<evidence type="ECO:0000313" key="4">
    <source>
        <dbReference type="Proteomes" id="UP001470230"/>
    </source>
</evidence>
<dbReference type="CDD" id="cd00167">
    <property type="entry name" value="SANT"/>
    <property type="match status" value="2"/>
</dbReference>
<sequence>MITNTSTGENKKKISRYKFLPEEDEELSNLVSIFGQNWITISQELAKTCPRKDRNNEIIIRTPRQCKDRYLNYLSPDIINAQWTPEEDHLLELQVVMNLQKWKKIKPYFPGRTEYALRNRFNYIHKGHFNQIKPIINEHLNRNPIYKQYTPTEIVQQAFDLKKKVNTESNEPSQKIQSNINLSAFEKLYKKYNKGSASEIAIQPGEAARLLRSAVKTDALKDKIEFIKQEASSLSTIVENRALFQMLPQLQNYMSEVSSDYDPFNLNP</sequence>
<dbReference type="SMART" id="SM00717">
    <property type="entry name" value="SANT"/>
    <property type="match status" value="2"/>
</dbReference>
<dbReference type="PANTHER" id="PTHR45614:SF253">
    <property type="entry name" value="CHROMOSOME UNDETERMINED SCAFFOLD_38, WHOLE GENOME SHOTGUN SEQUENCE"/>
    <property type="match status" value="1"/>
</dbReference>
<dbReference type="Proteomes" id="UP001470230">
    <property type="component" value="Unassembled WGS sequence"/>
</dbReference>
<dbReference type="EMBL" id="JAPFFF010000028">
    <property type="protein sequence ID" value="KAK8846900.1"/>
    <property type="molecule type" value="Genomic_DNA"/>
</dbReference>
<dbReference type="Pfam" id="PF13921">
    <property type="entry name" value="Myb_DNA-bind_6"/>
    <property type="match status" value="1"/>
</dbReference>